<feature type="region of interest" description="Disordered" evidence="1">
    <location>
        <begin position="87"/>
        <end position="164"/>
    </location>
</feature>
<feature type="compositionally biased region" description="Low complexity" evidence="1">
    <location>
        <begin position="1316"/>
        <end position="1328"/>
    </location>
</feature>
<evidence type="ECO:0000313" key="3">
    <source>
        <dbReference type="Proteomes" id="UP000245884"/>
    </source>
</evidence>
<protein>
    <recommendedName>
        <fullName evidence="4">WD40 repeat-like protein</fullName>
    </recommendedName>
</protein>
<dbReference type="Proteomes" id="UP000245884">
    <property type="component" value="Unassembled WGS sequence"/>
</dbReference>
<feature type="region of interest" description="Disordered" evidence="1">
    <location>
        <begin position="1"/>
        <end position="53"/>
    </location>
</feature>
<feature type="region of interest" description="Disordered" evidence="1">
    <location>
        <begin position="1024"/>
        <end position="1045"/>
    </location>
</feature>
<feature type="compositionally biased region" description="Low complexity" evidence="1">
    <location>
        <begin position="1"/>
        <end position="22"/>
    </location>
</feature>
<sequence length="1526" mass="160167">MPVSSSSALHVSLSLHTSESSSPYIPPRSQWPIAGQDDDDDDDDAWGSASTSSKSRWLTAMAAWHGSRSAARVAVATADGSCWLFSQSDNAATPPRRAQGRPPSPTPSIASTRSHRESHPPPFAGFHHHSNAPPEPVVSPTSPTSTNLASTSAWKPTSPDARQQQGFDALESRLESQYHSGAGHGSAPSNRDSVVGSFMETLGLSKHAPHHHNHHGSHHGSHASPSPSRRESKAATPSETSRAPSRAAAGTQASSSRRASHTRSSAIAGPSTAASTLLSLSVPAGDGSHESGRMSRSVSRSSRREQEPQYEPPSPPAPTPLRSVKAYARLTASSADTSPIVAMVTCSLASAESPDTLVLLHRRGWMTAISIEDGTVLGDLDLASVSAPVENKDKAAPPASLSASSGGGGLVASTLAALRSHSNSPAPAAAKSHLSAPVQPGSRPGSALLRRALTNDAPPLEQAAQEKRKQRAVSSLASMHLVASLDGVTLLACFDAAEKRLLFIALRPAAGGAASLSVIEVADLHGCSRERCPSFAVEGDAVKVAHVNEEKESVTVHRFQVTMAAGNATVDKAGFAKLTIPEDAGGQVQRCSLLTAGTLLGHAAGERLVLLSSAACDSLGVVKSIHVPELQDFEVISPSYALARTKTTTKLISIDADSLTLLNDVPGIDVAAHSGQLLLSASAAPECLTLQSLLDSRDLYASSPVQPAISALLPLSMERILALTSTGHLTLATLNDLLANRLPTPNQPPSTSAAHPAARATMLRQVTNPRNSSTKHILAAFSTGAVAFWDLATLRLQAEWSLFTAPVLDGLCVVFGQEDNTLRLHGCLALASTDGTVAILALDGLKLLYLLPGRGEEAPLDWLAVRADELMLVYRDGRARVWDVATQELRRSMGLDQAEGMLSDGRGSWSRYDVGVEREVAQSGVLSAVSPSVACDTPLMGANLKKGIDAASKAAGAHEGMAKPKAVRPGSATSTSGASRVQSILRPLMAALWPSGIDDEMDQAIASLFEPALDLGTAMKLGSASSSTQPGSLRRHYHSTTSSLKASSSTNASRFLALTAMLKVLARSKAGTNADRCISWLSTSAPRTSPLNPALLALHLVDPTPEIRSAAEELLEARIAMMSAEEVDTLVVSWRSLLPTAHSSSPRAAQSLSLLGFLCLKRYALVDPALLRDVAEAVFHSLSSAHSPQALRLPALWLCVQGFSVWQNYVDAMALLRSLFTLAIDTHDDVTASQAAKDAVIAIAEEHTPLFMTTLNLDLLALSGGDGHAPSSSTAANGVRTMQLLSFLVSLRPSLLAPSLPRISEAVVKSLDPTTSSSSNAGSSSSPKPNAPALPGPSTTQRDLLLPSATHLISTLVRAYRTLAFHGSTQRLAVGTHEGAIVMYELRTATRLFVLEGGHGSQAHGHAHHSTQRGPLTLLSFSPDGRRLVSLSLTEGKALAWKVGSSLASWLLRPGGVPRQGGGSGVGGGGKQQQPGAEPAYKVWRFTPRSGEDDEALRCEWVGEKRCEIEVGADGHKRERTLFDVE</sequence>
<dbReference type="GeneID" id="37030425"/>
<keyword evidence="3" id="KW-1185">Reference proteome</keyword>
<feature type="region of interest" description="Disordered" evidence="1">
    <location>
        <begin position="1458"/>
        <end position="1479"/>
    </location>
</feature>
<feature type="compositionally biased region" description="Gly residues" evidence="1">
    <location>
        <begin position="1458"/>
        <end position="1471"/>
    </location>
</feature>
<proteinExistence type="predicted"/>
<evidence type="ECO:0000256" key="1">
    <source>
        <dbReference type="SAM" id="MobiDB-lite"/>
    </source>
</evidence>
<evidence type="ECO:0008006" key="4">
    <source>
        <dbReference type="Google" id="ProtNLM"/>
    </source>
</evidence>
<dbReference type="InterPro" id="IPR049916">
    <property type="entry name" value="WDR72-like"/>
</dbReference>
<feature type="region of interest" description="Disordered" evidence="1">
    <location>
        <begin position="958"/>
        <end position="978"/>
    </location>
</feature>
<dbReference type="InterPro" id="IPR036322">
    <property type="entry name" value="WD40_repeat_dom_sf"/>
</dbReference>
<dbReference type="GO" id="GO:0005737">
    <property type="term" value="C:cytoplasm"/>
    <property type="evidence" value="ECO:0007669"/>
    <property type="project" value="TreeGrafter"/>
</dbReference>
<dbReference type="PANTHER" id="PTHR44099:SF4">
    <property type="entry name" value="RABCONNECTIN-3B, ISOFORM A"/>
    <property type="match status" value="1"/>
</dbReference>
<organism evidence="2 3">
    <name type="scientific">Jaminaea rosea</name>
    <dbReference type="NCBI Taxonomy" id="1569628"/>
    <lineage>
        <taxon>Eukaryota</taxon>
        <taxon>Fungi</taxon>
        <taxon>Dikarya</taxon>
        <taxon>Basidiomycota</taxon>
        <taxon>Ustilaginomycotina</taxon>
        <taxon>Exobasidiomycetes</taxon>
        <taxon>Microstromatales</taxon>
        <taxon>Microstromatales incertae sedis</taxon>
        <taxon>Jaminaea</taxon>
    </lineage>
</organism>
<feature type="compositionally biased region" description="Polar residues" evidence="1">
    <location>
        <begin position="147"/>
        <end position="164"/>
    </location>
</feature>
<feature type="region of interest" description="Disordered" evidence="1">
    <location>
        <begin position="206"/>
        <end position="321"/>
    </location>
</feature>
<gene>
    <name evidence="2" type="ORF">BDZ90DRAFT_263340</name>
</gene>
<feature type="compositionally biased region" description="Low complexity" evidence="1">
    <location>
        <begin position="253"/>
        <end position="281"/>
    </location>
</feature>
<dbReference type="EMBL" id="KZ819681">
    <property type="protein sequence ID" value="PWN24499.1"/>
    <property type="molecule type" value="Genomic_DNA"/>
</dbReference>
<feature type="region of interest" description="Disordered" evidence="1">
    <location>
        <begin position="1311"/>
        <end position="1341"/>
    </location>
</feature>
<dbReference type="RefSeq" id="XP_025359111.1">
    <property type="nucleotide sequence ID" value="XM_025508602.1"/>
</dbReference>
<dbReference type="InterPro" id="IPR015943">
    <property type="entry name" value="WD40/YVTN_repeat-like_dom_sf"/>
</dbReference>
<dbReference type="Gene3D" id="2.130.10.10">
    <property type="entry name" value="YVTN repeat-like/Quinoprotein amine dehydrogenase"/>
    <property type="match status" value="2"/>
</dbReference>
<feature type="region of interest" description="Disordered" evidence="1">
    <location>
        <begin position="422"/>
        <end position="446"/>
    </location>
</feature>
<dbReference type="PANTHER" id="PTHR44099">
    <property type="entry name" value="RABCONNECTIN-3B, ISOFORM A"/>
    <property type="match status" value="1"/>
</dbReference>
<reference evidence="2 3" key="1">
    <citation type="journal article" date="2018" name="Mol. Biol. Evol.">
        <title>Broad Genomic Sampling Reveals a Smut Pathogenic Ancestry of the Fungal Clade Ustilaginomycotina.</title>
        <authorList>
            <person name="Kijpornyongpan T."/>
            <person name="Mondo S.J."/>
            <person name="Barry K."/>
            <person name="Sandor L."/>
            <person name="Lee J."/>
            <person name="Lipzen A."/>
            <person name="Pangilinan J."/>
            <person name="LaButti K."/>
            <person name="Hainaut M."/>
            <person name="Henrissat B."/>
            <person name="Grigoriev I.V."/>
            <person name="Spatafora J.W."/>
            <person name="Aime M.C."/>
        </authorList>
    </citation>
    <scope>NUCLEOTIDE SEQUENCE [LARGE SCALE GENOMIC DNA]</scope>
    <source>
        <strain evidence="2 3">MCA 5214</strain>
    </source>
</reference>
<feature type="compositionally biased region" description="Pro residues" evidence="1">
    <location>
        <begin position="310"/>
        <end position="319"/>
    </location>
</feature>
<dbReference type="SUPFAM" id="SSF50978">
    <property type="entry name" value="WD40 repeat-like"/>
    <property type="match status" value="1"/>
</dbReference>
<feature type="compositionally biased region" description="Acidic residues" evidence="1">
    <location>
        <begin position="36"/>
        <end position="45"/>
    </location>
</feature>
<dbReference type="OrthoDB" id="338622at2759"/>
<name>A0A316UGX7_9BASI</name>
<accession>A0A316UGX7</accession>
<dbReference type="STRING" id="1569628.A0A316UGX7"/>
<evidence type="ECO:0000313" key="2">
    <source>
        <dbReference type="EMBL" id="PWN24499.1"/>
    </source>
</evidence>
<feature type="compositionally biased region" description="Basic residues" evidence="1">
    <location>
        <begin position="207"/>
        <end position="221"/>
    </location>
</feature>